<feature type="transmembrane region" description="Helical" evidence="4">
    <location>
        <begin position="470"/>
        <end position="492"/>
    </location>
</feature>
<dbReference type="CDD" id="cd03784">
    <property type="entry name" value="GT1_Gtf-like"/>
    <property type="match status" value="1"/>
</dbReference>
<keyword evidence="3" id="KW-0808">Transferase</keyword>
<keyword evidence="5" id="KW-0732">Signal</keyword>
<feature type="chain" id="PRO_5040123413" description="UDP-glucuronosyltransferase" evidence="5">
    <location>
        <begin position="21"/>
        <end position="517"/>
    </location>
</feature>
<evidence type="ECO:0000313" key="7">
    <source>
        <dbReference type="Proteomes" id="UP001154078"/>
    </source>
</evidence>
<dbReference type="InterPro" id="IPR002213">
    <property type="entry name" value="UDP_glucos_trans"/>
</dbReference>
<evidence type="ECO:0008006" key="8">
    <source>
        <dbReference type="Google" id="ProtNLM"/>
    </source>
</evidence>
<feature type="signal peptide" evidence="5">
    <location>
        <begin position="1"/>
        <end position="20"/>
    </location>
</feature>
<reference evidence="6" key="1">
    <citation type="submission" date="2021-12" db="EMBL/GenBank/DDBJ databases">
        <authorList>
            <person name="King R."/>
        </authorList>
    </citation>
    <scope>NUCLEOTIDE SEQUENCE</scope>
</reference>
<keyword evidence="2" id="KW-0328">Glycosyltransferase</keyword>
<dbReference type="PANTHER" id="PTHR48043:SF159">
    <property type="entry name" value="EG:EG0003.4 PROTEIN-RELATED"/>
    <property type="match status" value="1"/>
</dbReference>
<evidence type="ECO:0000256" key="2">
    <source>
        <dbReference type="ARBA" id="ARBA00022676"/>
    </source>
</evidence>
<gene>
    <name evidence="6" type="ORF">MELIAE_LOCUS1739</name>
</gene>
<dbReference type="FunFam" id="3.40.50.2000:FF:000021">
    <property type="entry name" value="UDP-glucuronosyltransferase"/>
    <property type="match status" value="1"/>
</dbReference>
<dbReference type="Pfam" id="PF00201">
    <property type="entry name" value="UDPGT"/>
    <property type="match status" value="1"/>
</dbReference>
<dbReference type="PANTHER" id="PTHR48043">
    <property type="entry name" value="EG:EG0003.4 PROTEIN-RELATED"/>
    <property type="match status" value="1"/>
</dbReference>
<dbReference type="AlphaFoldDB" id="A0A9P0ASN7"/>
<evidence type="ECO:0000256" key="1">
    <source>
        <dbReference type="ARBA" id="ARBA00009995"/>
    </source>
</evidence>
<keyword evidence="4" id="KW-0812">Transmembrane</keyword>
<evidence type="ECO:0000256" key="5">
    <source>
        <dbReference type="SAM" id="SignalP"/>
    </source>
</evidence>
<dbReference type="OrthoDB" id="5835829at2759"/>
<dbReference type="InterPro" id="IPR050271">
    <property type="entry name" value="UDP-glycosyltransferase"/>
</dbReference>
<dbReference type="GO" id="GO:0008194">
    <property type="term" value="F:UDP-glycosyltransferase activity"/>
    <property type="evidence" value="ECO:0007669"/>
    <property type="project" value="InterPro"/>
</dbReference>
<name>A0A9P0ASN7_BRAAE</name>
<organism evidence="6 7">
    <name type="scientific">Brassicogethes aeneus</name>
    <name type="common">Rape pollen beetle</name>
    <name type="synonym">Meligethes aeneus</name>
    <dbReference type="NCBI Taxonomy" id="1431903"/>
    <lineage>
        <taxon>Eukaryota</taxon>
        <taxon>Metazoa</taxon>
        <taxon>Ecdysozoa</taxon>
        <taxon>Arthropoda</taxon>
        <taxon>Hexapoda</taxon>
        <taxon>Insecta</taxon>
        <taxon>Pterygota</taxon>
        <taxon>Neoptera</taxon>
        <taxon>Endopterygota</taxon>
        <taxon>Coleoptera</taxon>
        <taxon>Polyphaga</taxon>
        <taxon>Cucujiformia</taxon>
        <taxon>Nitidulidae</taxon>
        <taxon>Meligethinae</taxon>
        <taxon>Brassicogethes</taxon>
    </lineage>
</organism>
<evidence type="ECO:0000313" key="6">
    <source>
        <dbReference type="EMBL" id="CAH0547825.1"/>
    </source>
</evidence>
<keyword evidence="7" id="KW-1185">Reference proteome</keyword>
<accession>A0A9P0ASN7</accession>
<dbReference type="Proteomes" id="UP001154078">
    <property type="component" value="Chromosome 1"/>
</dbReference>
<protein>
    <recommendedName>
        <fullName evidence="8">UDP-glucuronosyltransferase</fullName>
    </recommendedName>
</protein>
<sequence length="517" mass="59450">MKTHILLLLIFAIFIQNGQTAKILASVYSPSLSHQLAFRPIWHELASRGHDITLITTDPEENAPYKQIDTSYSYKIMEELGLGSIVSQQNSSKTSSFNTYINGLHKVSDYQFGTPEVEFLINNEKEKFDLLMLEVIYPGHMAFVDRFKAPFIGLVSLDAPPVIHRAVGNPTNPILYPDTVMPFTSNLTFKQRVVSFLANIGFYVFSTYFFYPNEDANVAKHFEGYTIRPLNDIQHDMDMLFINVNPVFHKLRPLGPNTIQIGGGTHLKEAKPLPKELEEYLNGSKNGVVYFSLGTNVKSNLLTDDLKETIIKTLGELPYDILWKYDEDITGLPKNIKVSKWIPQQDLFRHPQVKLFITQCGLQSVEEAILMNVPIVGMPFFGDQHKNAQIVLEKEIGLVVDRTNVKKEEFKEKIIKVIEDPKFKNNMKMIAKLMTDVEMTGLEKAVWWTEYVIRHKGAKHFKSYGTTDPFYTYFMLDVVCFVLLVLFIVFYVNWRILNFFVWLVFGRKKADVKKKTN</sequence>
<keyword evidence="4" id="KW-0472">Membrane</keyword>
<comment type="similarity">
    <text evidence="1">Belongs to the UDP-glycosyltransferase family.</text>
</comment>
<keyword evidence="4" id="KW-1133">Transmembrane helix</keyword>
<evidence type="ECO:0000256" key="4">
    <source>
        <dbReference type="SAM" id="Phobius"/>
    </source>
</evidence>
<dbReference type="Gene3D" id="3.40.50.2000">
    <property type="entry name" value="Glycogen Phosphorylase B"/>
    <property type="match status" value="1"/>
</dbReference>
<proteinExistence type="inferred from homology"/>
<dbReference type="EMBL" id="OV121132">
    <property type="protein sequence ID" value="CAH0547825.1"/>
    <property type="molecule type" value="Genomic_DNA"/>
</dbReference>
<dbReference type="SUPFAM" id="SSF53756">
    <property type="entry name" value="UDP-Glycosyltransferase/glycogen phosphorylase"/>
    <property type="match status" value="1"/>
</dbReference>
<evidence type="ECO:0000256" key="3">
    <source>
        <dbReference type="ARBA" id="ARBA00022679"/>
    </source>
</evidence>